<gene>
    <name evidence="1" type="ORF">FC83_GL001585</name>
</gene>
<dbReference type="PATRIC" id="fig|1423734.3.peg.1604"/>
<dbReference type="Proteomes" id="UP000051236">
    <property type="component" value="Unassembled WGS sequence"/>
</dbReference>
<reference evidence="1 2" key="1">
    <citation type="journal article" date="2015" name="Genome Announc.">
        <title>Expanding the biotechnology potential of lactobacilli through comparative genomics of 213 strains and associated genera.</title>
        <authorList>
            <person name="Sun Z."/>
            <person name="Harris H.M."/>
            <person name="McCann A."/>
            <person name="Guo C."/>
            <person name="Argimon S."/>
            <person name="Zhang W."/>
            <person name="Yang X."/>
            <person name="Jeffery I.B."/>
            <person name="Cooney J.C."/>
            <person name="Kagawa T.F."/>
            <person name="Liu W."/>
            <person name="Song Y."/>
            <person name="Salvetti E."/>
            <person name="Wrobel A."/>
            <person name="Rasinkangas P."/>
            <person name="Parkhill J."/>
            <person name="Rea M.C."/>
            <person name="O'Sullivan O."/>
            <person name="Ritari J."/>
            <person name="Douillard F.P."/>
            <person name="Paul Ross R."/>
            <person name="Yang R."/>
            <person name="Briner A.E."/>
            <person name="Felis G.E."/>
            <person name="de Vos W.M."/>
            <person name="Barrangou R."/>
            <person name="Klaenhammer T.R."/>
            <person name="Caufield P.W."/>
            <person name="Cui Y."/>
            <person name="Zhang H."/>
            <person name="O'Toole P.W."/>
        </authorList>
    </citation>
    <scope>NUCLEOTIDE SEQUENCE [LARGE SCALE GENOMIC DNA]</scope>
    <source>
        <strain evidence="1 2">DSM 18527</strain>
    </source>
</reference>
<evidence type="ECO:0000313" key="1">
    <source>
        <dbReference type="EMBL" id="KRM30454.1"/>
    </source>
</evidence>
<keyword evidence="2" id="KW-1185">Reference proteome</keyword>
<dbReference type="eggNOG" id="ENOG5032N2J">
    <property type="taxonomic scope" value="Bacteria"/>
</dbReference>
<organism evidence="1 2">
    <name type="scientific">Agrilactobacillus composti DSM 18527 = JCM 14202</name>
    <dbReference type="NCBI Taxonomy" id="1423734"/>
    <lineage>
        <taxon>Bacteria</taxon>
        <taxon>Bacillati</taxon>
        <taxon>Bacillota</taxon>
        <taxon>Bacilli</taxon>
        <taxon>Lactobacillales</taxon>
        <taxon>Lactobacillaceae</taxon>
        <taxon>Agrilactobacillus</taxon>
    </lineage>
</organism>
<dbReference type="EMBL" id="AZGA01000088">
    <property type="protein sequence ID" value="KRM30454.1"/>
    <property type="molecule type" value="Genomic_DNA"/>
</dbReference>
<dbReference type="STRING" id="1423734.FC83_GL001585"/>
<comment type="caution">
    <text evidence="1">The sequence shown here is derived from an EMBL/GenBank/DDBJ whole genome shotgun (WGS) entry which is preliminary data.</text>
</comment>
<proteinExistence type="predicted"/>
<accession>A0A0R1XTK9</accession>
<evidence type="ECO:0000313" key="2">
    <source>
        <dbReference type="Proteomes" id="UP000051236"/>
    </source>
</evidence>
<protein>
    <submittedName>
        <fullName evidence="1">Uncharacterized protein</fullName>
    </submittedName>
</protein>
<sequence length="104" mass="11714">MIILTDNKKIVDPFLEAIQKPILKQYDIAAVGTNWEASFNEILALYQQNPKIVVNVRGGLSFDQTRVILHSINVNKLPFEIYGRKFLDDKPASDQSIAVIVTAK</sequence>
<dbReference type="AlphaFoldDB" id="A0A0R1XTK9"/>
<name>A0A0R1XTK9_9LACO</name>